<feature type="signal peptide" evidence="1">
    <location>
        <begin position="1"/>
        <end position="27"/>
    </location>
</feature>
<dbReference type="Proteomes" id="UP000642993">
    <property type="component" value="Unassembled WGS sequence"/>
</dbReference>
<comment type="caution">
    <text evidence="2">The sequence shown here is derived from an EMBL/GenBank/DDBJ whole genome shotgun (WGS) entry which is preliminary data.</text>
</comment>
<feature type="chain" id="PRO_5037045909" evidence="1">
    <location>
        <begin position="28"/>
        <end position="401"/>
    </location>
</feature>
<evidence type="ECO:0000256" key="1">
    <source>
        <dbReference type="SAM" id="SignalP"/>
    </source>
</evidence>
<dbReference type="RefSeq" id="WP_192037599.1">
    <property type="nucleotide sequence ID" value="NZ_JACYWE010000001.1"/>
</dbReference>
<dbReference type="GO" id="GO:0004806">
    <property type="term" value="F:triacylglycerol lipase activity"/>
    <property type="evidence" value="ECO:0007669"/>
    <property type="project" value="InterPro"/>
</dbReference>
<dbReference type="Gene3D" id="1.10.260.130">
    <property type="match status" value="1"/>
</dbReference>
<organism evidence="2 3">
    <name type="scientific">Lolliginicoccus lacisalsi</name>
    <dbReference type="NCBI Taxonomy" id="2742202"/>
    <lineage>
        <taxon>Bacteria</taxon>
        <taxon>Bacillati</taxon>
        <taxon>Actinomycetota</taxon>
        <taxon>Actinomycetes</taxon>
        <taxon>Mycobacteriales</taxon>
        <taxon>Hoyosellaceae</taxon>
        <taxon>Lolliginicoccus</taxon>
    </lineage>
</organism>
<keyword evidence="1" id="KW-0732">Signal</keyword>
<dbReference type="InterPro" id="IPR005152">
    <property type="entry name" value="Lipase_secreted"/>
</dbReference>
<dbReference type="AlphaFoldDB" id="A0A927J9L9"/>
<keyword evidence="3" id="KW-1185">Reference proteome</keyword>
<accession>A0A927J9L9</accession>
<evidence type="ECO:0000313" key="2">
    <source>
        <dbReference type="EMBL" id="MBD8505124.1"/>
    </source>
</evidence>
<dbReference type="EMBL" id="JACYWE010000001">
    <property type="protein sequence ID" value="MBD8505124.1"/>
    <property type="molecule type" value="Genomic_DNA"/>
</dbReference>
<gene>
    <name evidence="2" type="ORF">HT102_01290</name>
</gene>
<protein>
    <submittedName>
        <fullName evidence="2">Lipase</fullName>
    </submittedName>
</protein>
<dbReference type="GO" id="GO:0016042">
    <property type="term" value="P:lipid catabolic process"/>
    <property type="evidence" value="ECO:0007669"/>
    <property type="project" value="InterPro"/>
</dbReference>
<evidence type="ECO:0000313" key="3">
    <source>
        <dbReference type="Proteomes" id="UP000642993"/>
    </source>
</evidence>
<dbReference type="Gene3D" id="3.40.50.1820">
    <property type="entry name" value="alpha/beta hydrolase"/>
    <property type="match status" value="1"/>
</dbReference>
<dbReference type="Pfam" id="PF03583">
    <property type="entry name" value="LIP"/>
    <property type="match status" value="1"/>
</dbReference>
<sequence>MRTSARHTLAAIIFALLALLVASPAAAAPLYPPTDPDPFYAAPAELSQAAPGDVLKIRPRPIPPGFTGVETWQIQFRSTDSAGAPIAATTTLFLPHNRIDNGPLLSFQHIINALGLQCTPSRALYTNDPLDVIREAPALNAAFQQGWSVAVPDHLGPKSAYGAARLGGTIALDGIRAVQRATQFQLAESPVTMAGYSGGGMATAFAAALAPSYAPELDIIGAAAGGVPMDLRDLANALGDDPHPAFGLAFAAALGLEREYPERFPVSTQLTASGRALQHQLNDGCTNDILGVGINRGIRDIAVDPDLVDSPEAIAVIEENSVSSYPGVPTAPMFIWHSSTDLLVPIDAVDRTVARYCAAGATVALHRVNSPDHLTAALEGLPAAVEYLRARYRGEPAPSTC</sequence>
<dbReference type="InterPro" id="IPR029058">
    <property type="entry name" value="AB_hydrolase_fold"/>
</dbReference>
<reference evidence="2" key="1">
    <citation type="submission" date="2020-09" db="EMBL/GenBank/DDBJ databases">
        <title>Hoyosella lacisalsi sp. nov., a halotolerant actinobacterium isolated from soil of Lake Gudzhirganskoe.</title>
        <authorList>
            <person name="Yang Q."/>
            <person name="Guo P.Y."/>
            <person name="Liu S.W."/>
            <person name="Li F.N."/>
            <person name="Sun C.H."/>
        </authorList>
    </citation>
    <scope>NUCLEOTIDE SEQUENCE</scope>
    <source>
        <strain evidence="2">G463</strain>
    </source>
</reference>
<dbReference type="PIRSF" id="PIRSF029171">
    <property type="entry name" value="Esterase_LipA"/>
    <property type="match status" value="1"/>
</dbReference>
<proteinExistence type="predicted"/>
<name>A0A927J9L9_9ACTN</name>
<dbReference type="SUPFAM" id="SSF53474">
    <property type="entry name" value="alpha/beta-Hydrolases"/>
    <property type="match status" value="1"/>
</dbReference>
<dbReference type="PANTHER" id="PTHR34853">
    <property type="match status" value="1"/>
</dbReference>
<dbReference type="PANTHER" id="PTHR34853:SF1">
    <property type="entry name" value="LIPASE 5"/>
    <property type="match status" value="1"/>
</dbReference>